<reference evidence="1" key="2">
    <citation type="submission" date="2020-11" db="EMBL/GenBank/DDBJ databases">
        <authorList>
            <person name="McCartney M.A."/>
            <person name="Auch B."/>
            <person name="Kono T."/>
            <person name="Mallez S."/>
            <person name="Becker A."/>
            <person name="Gohl D.M."/>
            <person name="Silverstein K.A.T."/>
            <person name="Koren S."/>
            <person name="Bechman K.B."/>
            <person name="Herman A."/>
            <person name="Abrahante J.E."/>
            <person name="Garbe J."/>
        </authorList>
    </citation>
    <scope>NUCLEOTIDE SEQUENCE</scope>
    <source>
        <strain evidence="1">Duluth1</strain>
        <tissue evidence="1">Whole animal</tissue>
    </source>
</reference>
<dbReference type="PANTHER" id="PTHR46289:SF16">
    <property type="entry name" value="52 KDA REPRESSOR OF THE INHIBITOR OF THE PROTEIN KINASE"/>
    <property type="match status" value="1"/>
</dbReference>
<dbReference type="EMBL" id="JAIWYP010000013">
    <property type="protein sequence ID" value="KAH3721487.1"/>
    <property type="molecule type" value="Genomic_DNA"/>
</dbReference>
<dbReference type="InterPro" id="IPR052958">
    <property type="entry name" value="IFN-induced_PKR_regulator"/>
</dbReference>
<evidence type="ECO:0000313" key="2">
    <source>
        <dbReference type="Proteomes" id="UP000828390"/>
    </source>
</evidence>
<dbReference type="Proteomes" id="UP000828390">
    <property type="component" value="Unassembled WGS sequence"/>
</dbReference>
<accession>A0A9D4HK29</accession>
<comment type="caution">
    <text evidence="1">The sequence shown here is derived from an EMBL/GenBank/DDBJ whole genome shotgun (WGS) entry which is preliminary data.</text>
</comment>
<gene>
    <name evidence="1" type="ORF">DPMN_064415</name>
</gene>
<dbReference type="PANTHER" id="PTHR46289">
    <property type="entry name" value="52 KDA REPRESSOR OF THE INHIBITOR OF THE PROTEIN KINASE-LIKE PROTEIN-RELATED"/>
    <property type="match status" value="1"/>
</dbReference>
<reference evidence="1" key="1">
    <citation type="journal article" date="2019" name="bioRxiv">
        <title>The Genome of the Zebra Mussel, Dreissena polymorpha: A Resource for Invasive Species Research.</title>
        <authorList>
            <person name="McCartney M.A."/>
            <person name="Auch B."/>
            <person name="Kono T."/>
            <person name="Mallez S."/>
            <person name="Zhang Y."/>
            <person name="Obille A."/>
            <person name="Becker A."/>
            <person name="Abrahante J.E."/>
            <person name="Garbe J."/>
            <person name="Badalamenti J.P."/>
            <person name="Herman A."/>
            <person name="Mangelson H."/>
            <person name="Liachko I."/>
            <person name="Sullivan S."/>
            <person name="Sone E.D."/>
            <person name="Koren S."/>
            <person name="Silverstein K.A.T."/>
            <person name="Beckman K.B."/>
            <person name="Gohl D.M."/>
        </authorList>
    </citation>
    <scope>NUCLEOTIDE SEQUENCE</scope>
    <source>
        <strain evidence="1">Duluth1</strain>
        <tissue evidence="1">Whole animal</tissue>
    </source>
</reference>
<sequence length="112" mass="12975">MLEVSVVQDAIQDIRTNIDTYYQLGFSEATTIAAKLDVQPSMSRICGRQTKRDNKEARTPEDYYKRNLTNSIYRYIPQLDDYKIQRTAFNSCNGFKSDSGQSVQQSNNHHSW</sequence>
<dbReference type="AlphaFoldDB" id="A0A9D4HK29"/>
<proteinExistence type="predicted"/>
<organism evidence="1 2">
    <name type="scientific">Dreissena polymorpha</name>
    <name type="common">Zebra mussel</name>
    <name type="synonym">Mytilus polymorpha</name>
    <dbReference type="NCBI Taxonomy" id="45954"/>
    <lineage>
        <taxon>Eukaryota</taxon>
        <taxon>Metazoa</taxon>
        <taxon>Spiralia</taxon>
        <taxon>Lophotrochozoa</taxon>
        <taxon>Mollusca</taxon>
        <taxon>Bivalvia</taxon>
        <taxon>Autobranchia</taxon>
        <taxon>Heteroconchia</taxon>
        <taxon>Euheterodonta</taxon>
        <taxon>Imparidentia</taxon>
        <taxon>Neoheterodontei</taxon>
        <taxon>Myida</taxon>
        <taxon>Dreissenoidea</taxon>
        <taxon>Dreissenidae</taxon>
        <taxon>Dreissena</taxon>
    </lineage>
</organism>
<name>A0A9D4HK29_DREPO</name>
<protein>
    <submittedName>
        <fullName evidence="1">Uncharacterized protein</fullName>
    </submittedName>
</protein>
<keyword evidence="2" id="KW-1185">Reference proteome</keyword>
<evidence type="ECO:0000313" key="1">
    <source>
        <dbReference type="EMBL" id="KAH3721487.1"/>
    </source>
</evidence>